<organism evidence="2 3">
    <name type="scientific">Nitritalea halalkaliphila LW7</name>
    <dbReference type="NCBI Taxonomy" id="1189621"/>
    <lineage>
        <taxon>Bacteria</taxon>
        <taxon>Pseudomonadati</taxon>
        <taxon>Bacteroidota</taxon>
        <taxon>Cytophagia</taxon>
        <taxon>Cytophagales</taxon>
        <taxon>Cyclobacteriaceae</taxon>
        <taxon>Nitritalea</taxon>
    </lineage>
</organism>
<keyword evidence="3" id="KW-1185">Reference proteome</keyword>
<gene>
    <name evidence="2" type="ORF">A3SI_07794</name>
</gene>
<dbReference type="Pfam" id="PF03640">
    <property type="entry name" value="Lipoprotein_15"/>
    <property type="match status" value="2"/>
</dbReference>
<dbReference type="PANTHER" id="PTHR39335">
    <property type="entry name" value="BLL4220 PROTEIN"/>
    <property type="match status" value="1"/>
</dbReference>
<proteinExistence type="predicted"/>
<dbReference type="AlphaFoldDB" id="I5C5S1"/>
<reference evidence="2 3" key="1">
    <citation type="submission" date="2012-05" db="EMBL/GenBank/DDBJ databases">
        <title>Genome sequence of Nitritalea halalkaliphila LW7.</title>
        <authorList>
            <person name="Jangir P.K."/>
            <person name="Singh A."/>
            <person name="Shivaji S."/>
            <person name="Sharma R."/>
        </authorList>
    </citation>
    <scope>NUCLEOTIDE SEQUENCE [LARGE SCALE GENOMIC DNA]</scope>
    <source>
        <strain evidence="2 3">LW7</strain>
    </source>
</reference>
<evidence type="ECO:0000313" key="2">
    <source>
        <dbReference type="EMBL" id="EIM77173.1"/>
    </source>
</evidence>
<sequence length="245" mass="26859">MDATPTLETRMSDDFGTVLTDQAGRTLYFFAPDINGENNCSGGCANNWPIFFAEEINLDGMGDEALIGSIETENGMQTTYNGWPLYYFAGDEMMPNTFNGDGVGDNWFVAKPDYTLMVAVGQLVGADGNNYVEEDGMIVAGDGNSRFFVDFASGRTLYRFINDEPNTSNFGGNPEIWPLFTNEVVWAPSTVSTEDFMEITAGQISFRGNPLYKFGQDQMRGDTRGVSVPNPGVWPTVNEGTPVLE</sequence>
<comment type="caution">
    <text evidence="2">The sequence shown here is derived from an EMBL/GenBank/DDBJ whole genome shotgun (WGS) entry which is preliminary data.</text>
</comment>
<feature type="region of interest" description="Disordered" evidence="1">
    <location>
        <begin position="224"/>
        <end position="245"/>
    </location>
</feature>
<evidence type="ECO:0000256" key="1">
    <source>
        <dbReference type="SAM" id="MobiDB-lite"/>
    </source>
</evidence>
<evidence type="ECO:0008006" key="4">
    <source>
        <dbReference type="Google" id="ProtNLM"/>
    </source>
</evidence>
<dbReference type="STRING" id="1189621.A3SI_07794"/>
<dbReference type="GO" id="GO:0043448">
    <property type="term" value="P:alkane catabolic process"/>
    <property type="evidence" value="ECO:0007669"/>
    <property type="project" value="TreeGrafter"/>
</dbReference>
<protein>
    <recommendedName>
        <fullName evidence="4">Lipoprotein</fullName>
    </recommendedName>
</protein>
<dbReference type="InterPro" id="IPR005297">
    <property type="entry name" value="Lipoprotein_repeat"/>
</dbReference>
<dbReference type="PATRIC" id="fig|1189621.3.peg.1627"/>
<dbReference type="EMBL" id="AJYA01000016">
    <property type="protein sequence ID" value="EIM77173.1"/>
    <property type="molecule type" value="Genomic_DNA"/>
</dbReference>
<name>I5C5S1_9BACT</name>
<dbReference type="PANTHER" id="PTHR39335:SF1">
    <property type="entry name" value="BLL4220 PROTEIN"/>
    <property type="match status" value="1"/>
</dbReference>
<evidence type="ECO:0000313" key="3">
    <source>
        <dbReference type="Proteomes" id="UP000005551"/>
    </source>
</evidence>
<dbReference type="Proteomes" id="UP000005551">
    <property type="component" value="Unassembled WGS sequence"/>
</dbReference>
<accession>I5C5S1</accession>